<reference evidence="2 3" key="1">
    <citation type="journal article" date="2019" name="PLoS Biol.">
        <title>Sex chromosomes control vertical transmission of feminizing Wolbachia symbionts in an isopod.</title>
        <authorList>
            <person name="Becking T."/>
            <person name="Chebbi M.A."/>
            <person name="Giraud I."/>
            <person name="Moumen B."/>
            <person name="Laverre T."/>
            <person name="Caubet Y."/>
            <person name="Peccoud J."/>
            <person name="Gilbert C."/>
            <person name="Cordaux R."/>
        </authorList>
    </citation>
    <scope>NUCLEOTIDE SEQUENCE [LARGE SCALE GENOMIC DNA]</scope>
    <source>
        <strain evidence="2">ANa2</strain>
        <tissue evidence="2">Whole body excluding digestive tract and cuticle</tissue>
    </source>
</reference>
<name>A0A5N5TAB2_9CRUS</name>
<evidence type="ECO:0000313" key="3">
    <source>
        <dbReference type="Proteomes" id="UP000326759"/>
    </source>
</evidence>
<dbReference type="GO" id="GO:1902808">
    <property type="term" value="P:positive regulation of cell cycle G1/S phase transition"/>
    <property type="evidence" value="ECO:0007669"/>
    <property type="project" value="TreeGrafter"/>
</dbReference>
<protein>
    <submittedName>
        <fullName evidence="2">PAXIP1-associated glutamate-rich protein 1</fullName>
    </submittedName>
</protein>
<dbReference type="Pfam" id="PF15364">
    <property type="entry name" value="PAXIP1_C"/>
    <property type="match status" value="1"/>
</dbReference>
<dbReference type="OrthoDB" id="10067843at2759"/>
<dbReference type="PANTHER" id="PTHR28467:SF1">
    <property type="entry name" value="PAXIP1-ASSOCIATED GLUTAMATE-RICH PROTEIN 1"/>
    <property type="match status" value="1"/>
</dbReference>
<dbReference type="InterPro" id="IPR028213">
    <property type="entry name" value="PA1"/>
</dbReference>
<accession>A0A5N5TAB2</accession>
<feature type="compositionally biased region" description="Basic and acidic residues" evidence="1">
    <location>
        <begin position="130"/>
        <end position="142"/>
    </location>
</feature>
<dbReference type="AlphaFoldDB" id="A0A5N5TAB2"/>
<evidence type="ECO:0000313" key="2">
    <source>
        <dbReference type="EMBL" id="KAB7503187.1"/>
    </source>
</evidence>
<dbReference type="GO" id="GO:0044666">
    <property type="term" value="C:MLL3/4 complex"/>
    <property type="evidence" value="ECO:0007669"/>
    <property type="project" value="TreeGrafter"/>
</dbReference>
<dbReference type="PANTHER" id="PTHR28467">
    <property type="entry name" value="PAXIP1-ASSOCIATED GLUTAMATE-RICH PROTEIN 1"/>
    <property type="match status" value="1"/>
</dbReference>
<keyword evidence="3" id="KW-1185">Reference proteome</keyword>
<organism evidence="2 3">
    <name type="scientific">Armadillidium nasatum</name>
    <dbReference type="NCBI Taxonomy" id="96803"/>
    <lineage>
        <taxon>Eukaryota</taxon>
        <taxon>Metazoa</taxon>
        <taxon>Ecdysozoa</taxon>
        <taxon>Arthropoda</taxon>
        <taxon>Crustacea</taxon>
        <taxon>Multicrustacea</taxon>
        <taxon>Malacostraca</taxon>
        <taxon>Eumalacostraca</taxon>
        <taxon>Peracarida</taxon>
        <taxon>Isopoda</taxon>
        <taxon>Oniscidea</taxon>
        <taxon>Crinocheta</taxon>
        <taxon>Armadillidiidae</taxon>
        <taxon>Armadillidium</taxon>
    </lineage>
</organism>
<feature type="compositionally biased region" description="Acidic residues" evidence="1">
    <location>
        <begin position="75"/>
        <end position="85"/>
    </location>
</feature>
<feature type="region of interest" description="Disordered" evidence="1">
    <location>
        <begin position="61"/>
        <end position="150"/>
    </location>
</feature>
<dbReference type="Proteomes" id="UP000326759">
    <property type="component" value="Unassembled WGS sequence"/>
</dbReference>
<proteinExistence type="predicted"/>
<dbReference type="GO" id="GO:0030331">
    <property type="term" value="F:nuclear estrogen receptor binding"/>
    <property type="evidence" value="ECO:0007669"/>
    <property type="project" value="TreeGrafter"/>
</dbReference>
<sequence>MRNFIMDTGTSEDEFKVTCSDEELAADFTENYAGWEPKPETITWLFETIAKEKTLPLNWKWEYGKRPPTPLHEESDSEEEEEDEKVEITGFDFDDEPSAPKLTPRRAPGTLAPKGSAKKKTTNFDNILESVRRQRKLEAREKNRSRKDKK</sequence>
<dbReference type="EMBL" id="SEYY01005688">
    <property type="protein sequence ID" value="KAB7503187.1"/>
    <property type="molecule type" value="Genomic_DNA"/>
</dbReference>
<gene>
    <name evidence="2" type="primary">PAGR1</name>
    <name evidence="2" type="ORF">Anas_02595</name>
</gene>
<evidence type="ECO:0000256" key="1">
    <source>
        <dbReference type="SAM" id="MobiDB-lite"/>
    </source>
</evidence>
<comment type="caution">
    <text evidence="2">The sequence shown here is derived from an EMBL/GenBank/DDBJ whole genome shotgun (WGS) entry which is preliminary data.</text>
</comment>
<dbReference type="GO" id="GO:0033148">
    <property type="term" value="P:positive regulation of intracellular estrogen receptor signaling pathway"/>
    <property type="evidence" value="ECO:0007669"/>
    <property type="project" value="TreeGrafter"/>
</dbReference>